<dbReference type="Pfam" id="PF00485">
    <property type="entry name" value="PRK"/>
    <property type="match status" value="1"/>
</dbReference>
<evidence type="ECO:0000313" key="3">
    <source>
        <dbReference type="Proteomes" id="UP000769528"/>
    </source>
</evidence>
<dbReference type="InterPro" id="IPR027417">
    <property type="entry name" value="P-loop_NTPase"/>
</dbReference>
<protein>
    <recommendedName>
        <fullName evidence="1">Phosphoribulokinase/uridine kinase domain-containing protein</fullName>
    </recommendedName>
</protein>
<evidence type="ECO:0000259" key="1">
    <source>
        <dbReference type="Pfam" id="PF00485"/>
    </source>
</evidence>
<dbReference type="AlphaFoldDB" id="A0A9P8P7L4"/>
<reference evidence="2" key="2">
    <citation type="submission" date="2021-01" db="EMBL/GenBank/DDBJ databases">
        <authorList>
            <person name="Schikora-Tamarit M.A."/>
        </authorList>
    </citation>
    <scope>NUCLEOTIDE SEQUENCE</scope>
    <source>
        <strain evidence="2">CBS6341</strain>
    </source>
</reference>
<dbReference type="Gene3D" id="3.40.50.300">
    <property type="entry name" value="P-loop containing nucleotide triphosphate hydrolases"/>
    <property type="match status" value="2"/>
</dbReference>
<dbReference type="OrthoDB" id="6362633at2759"/>
<sequence length="228" mass="26175">MDKIETELTERVVKLYKQKPSNERLLIALAGSPGSGKSTISHHLISKINEIFNAKIAVVLDQDGYHYTREELSKFDDPEIAFKRRGAPFTFNPKPFVEVIKKLKAPINDSTKVIKAPTFNHEAKDPEPDSRIISPYHRIIIIEGNYVLLKDEFWRDISDLVDEKWKIKVDDTLARERIIKRHIAAGISQSLEEARKRCDENDMVNASYIRENSFKPDLTIASIDEVQS</sequence>
<organism evidence="2 3">
    <name type="scientific">Wickerhamomyces mucosus</name>
    <dbReference type="NCBI Taxonomy" id="1378264"/>
    <lineage>
        <taxon>Eukaryota</taxon>
        <taxon>Fungi</taxon>
        <taxon>Dikarya</taxon>
        <taxon>Ascomycota</taxon>
        <taxon>Saccharomycotina</taxon>
        <taxon>Saccharomycetes</taxon>
        <taxon>Phaffomycetales</taxon>
        <taxon>Wickerhamomycetaceae</taxon>
        <taxon>Wickerhamomyces</taxon>
    </lineage>
</organism>
<dbReference type="SUPFAM" id="SSF52540">
    <property type="entry name" value="P-loop containing nucleoside triphosphate hydrolases"/>
    <property type="match status" value="1"/>
</dbReference>
<comment type="caution">
    <text evidence="2">The sequence shown here is derived from an EMBL/GenBank/DDBJ whole genome shotgun (WGS) entry which is preliminary data.</text>
</comment>
<name>A0A9P8P7L4_9ASCO</name>
<reference evidence="2" key="1">
    <citation type="journal article" date="2021" name="Open Biol.">
        <title>Shared evolutionary footprints suggest mitochondrial oxidative damage underlies multiple complex I losses in fungi.</title>
        <authorList>
            <person name="Schikora-Tamarit M.A."/>
            <person name="Marcet-Houben M."/>
            <person name="Nosek J."/>
            <person name="Gabaldon T."/>
        </authorList>
    </citation>
    <scope>NUCLEOTIDE SEQUENCE</scope>
    <source>
        <strain evidence="2">CBS6341</strain>
    </source>
</reference>
<gene>
    <name evidence="2" type="ORF">WICMUC_005620</name>
</gene>
<keyword evidence="3" id="KW-1185">Reference proteome</keyword>
<dbReference type="GO" id="GO:0016301">
    <property type="term" value="F:kinase activity"/>
    <property type="evidence" value="ECO:0007669"/>
    <property type="project" value="InterPro"/>
</dbReference>
<dbReference type="PANTHER" id="PTHR10285">
    <property type="entry name" value="URIDINE KINASE"/>
    <property type="match status" value="1"/>
</dbReference>
<dbReference type="InterPro" id="IPR006083">
    <property type="entry name" value="PRK/URK"/>
</dbReference>
<evidence type="ECO:0000313" key="2">
    <source>
        <dbReference type="EMBL" id="KAH3666551.1"/>
    </source>
</evidence>
<proteinExistence type="predicted"/>
<dbReference type="GO" id="GO:0005524">
    <property type="term" value="F:ATP binding"/>
    <property type="evidence" value="ECO:0007669"/>
    <property type="project" value="InterPro"/>
</dbReference>
<accession>A0A9P8P7L4</accession>
<dbReference type="Proteomes" id="UP000769528">
    <property type="component" value="Unassembled WGS sequence"/>
</dbReference>
<feature type="domain" description="Phosphoribulokinase/uridine kinase" evidence="1">
    <location>
        <begin position="26"/>
        <end position="183"/>
    </location>
</feature>
<dbReference type="EMBL" id="JAEUBF010001436">
    <property type="protein sequence ID" value="KAH3666551.1"/>
    <property type="molecule type" value="Genomic_DNA"/>
</dbReference>